<comment type="caution">
    <text evidence="2">The sequence shown here is derived from an EMBL/GenBank/DDBJ whole genome shotgun (WGS) entry which is preliminary data.</text>
</comment>
<accession>A0A559JQH4</accession>
<dbReference type="GO" id="GO:0017057">
    <property type="term" value="F:6-phosphogluconolactonase activity"/>
    <property type="evidence" value="ECO:0007669"/>
    <property type="project" value="TreeGrafter"/>
</dbReference>
<evidence type="ECO:0000313" key="2">
    <source>
        <dbReference type="EMBL" id="TVY02136.1"/>
    </source>
</evidence>
<name>A0A559JQH4_9BACL</name>
<dbReference type="InterPro" id="IPR019405">
    <property type="entry name" value="Lactonase_7-beta_prop"/>
</dbReference>
<keyword evidence="3" id="KW-1185">Reference proteome</keyword>
<dbReference type="OrthoDB" id="145213at2"/>
<dbReference type="InterPro" id="IPR011048">
    <property type="entry name" value="Haem_d1_sf"/>
</dbReference>
<dbReference type="Proteomes" id="UP000316330">
    <property type="component" value="Unassembled WGS sequence"/>
</dbReference>
<protein>
    <submittedName>
        <fullName evidence="2">Lactonase family protein</fullName>
    </submittedName>
</protein>
<sequence>MPRMVYMMTNRETSNEVIAFYRDTNGMLTFMGSYPTYGKGTGTRKVSDVTANDGIDPLVSQGSLTLSRDARRLFAVNAGSNSISSFTVADSGGLVLADVKPSGGVLPNSVDIFGNLLYVSNVGNAASQSASNIAGFRVEDNGRLIPIPGAVHYLSTISAQPAQVLFTPNGSKIVVSEFTTDRLSIFHVNKNGNVTGPIINDSNGTRPLGCYFLSSGILLVTEVASSALSSYSMSENGILNVISGSVPNGQKTACWVTTTRNDRFAYTSNTLSGTISTYNIDNSGQLTVLGHITSTPVGVSTGIPIDAGVSKDGLNLYILNGNQGTVSVFKIKDDGGLVNLQVAASAHYPYFGSQGLAVL</sequence>
<gene>
    <name evidence="2" type="ORF">FPZ45_06760</name>
</gene>
<dbReference type="PANTHER" id="PTHR30344:SF1">
    <property type="entry name" value="6-PHOSPHOGLUCONOLACTONASE"/>
    <property type="match status" value="1"/>
</dbReference>
<evidence type="ECO:0000256" key="1">
    <source>
        <dbReference type="ARBA" id="ARBA00005564"/>
    </source>
</evidence>
<dbReference type="InterPro" id="IPR050282">
    <property type="entry name" value="Cycloisomerase_2"/>
</dbReference>
<dbReference type="SUPFAM" id="SSF51004">
    <property type="entry name" value="C-terminal (heme d1) domain of cytochrome cd1-nitrite reductase"/>
    <property type="match status" value="1"/>
</dbReference>
<dbReference type="Gene3D" id="2.130.10.10">
    <property type="entry name" value="YVTN repeat-like/Quinoprotein amine dehydrogenase"/>
    <property type="match status" value="2"/>
</dbReference>
<organism evidence="2 3">
    <name type="scientific">Cohnella terricola</name>
    <dbReference type="NCBI Taxonomy" id="1289167"/>
    <lineage>
        <taxon>Bacteria</taxon>
        <taxon>Bacillati</taxon>
        <taxon>Bacillota</taxon>
        <taxon>Bacilli</taxon>
        <taxon>Bacillales</taxon>
        <taxon>Paenibacillaceae</taxon>
        <taxon>Cohnella</taxon>
    </lineage>
</organism>
<dbReference type="EMBL" id="VNJJ01000003">
    <property type="protein sequence ID" value="TVY02136.1"/>
    <property type="molecule type" value="Genomic_DNA"/>
</dbReference>
<dbReference type="InterPro" id="IPR015943">
    <property type="entry name" value="WD40/YVTN_repeat-like_dom_sf"/>
</dbReference>
<evidence type="ECO:0000313" key="3">
    <source>
        <dbReference type="Proteomes" id="UP000316330"/>
    </source>
</evidence>
<dbReference type="PANTHER" id="PTHR30344">
    <property type="entry name" value="6-PHOSPHOGLUCONOLACTONASE-RELATED"/>
    <property type="match status" value="1"/>
</dbReference>
<dbReference type="RefSeq" id="WP_144699728.1">
    <property type="nucleotide sequence ID" value="NZ_VNJJ01000003.1"/>
</dbReference>
<proteinExistence type="inferred from homology"/>
<reference evidence="2 3" key="1">
    <citation type="submission" date="2019-07" db="EMBL/GenBank/DDBJ databases">
        <authorList>
            <person name="Kim J."/>
        </authorList>
    </citation>
    <scope>NUCLEOTIDE SEQUENCE [LARGE SCALE GENOMIC DNA]</scope>
    <source>
        <strain evidence="2 3">G13</strain>
    </source>
</reference>
<dbReference type="Pfam" id="PF10282">
    <property type="entry name" value="Lactonase"/>
    <property type="match status" value="2"/>
</dbReference>
<comment type="similarity">
    <text evidence="1">Belongs to the cycloisomerase 2 family.</text>
</comment>
<dbReference type="AlphaFoldDB" id="A0A559JQH4"/>